<dbReference type="AlphaFoldDB" id="A0A256LGV1"/>
<name>A0A256LGV1_9LACO</name>
<evidence type="ECO:0000313" key="5">
    <source>
        <dbReference type="Proteomes" id="UP000216316"/>
    </source>
</evidence>
<proteinExistence type="inferred from homology"/>
<protein>
    <recommendedName>
        <fullName evidence="1">UPF0398 protein CBF53_02375</fullName>
    </recommendedName>
</protein>
<gene>
    <name evidence="2" type="ORF">CBF53_02375</name>
    <name evidence="3" type="ORF">CBF70_03145</name>
</gene>
<evidence type="ECO:0000313" key="2">
    <source>
        <dbReference type="EMBL" id="OYR88691.1"/>
    </source>
</evidence>
<evidence type="ECO:0000256" key="1">
    <source>
        <dbReference type="HAMAP-Rule" id="MF_01575"/>
    </source>
</evidence>
<sequence>MKRLWVTGYRSYELSIFSDKDPKLAVIKYALNNYFKRLLEEGKIDWVISGANLGIEQWALETAVQLQDEYDIHTALMTPYLEFSKRWNENNQTKYQNLLEQVDFTASTSNYPYMSPSQLKNYQNFMLGHTDRAVLIYDPEHPGKPKYDYDVIEKYQEQHDYPVDIIDFYDLQEAAEEYEENHRQENDFY</sequence>
<dbReference type="PIRSF" id="PIRSF021290">
    <property type="entry name" value="DUF1273"/>
    <property type="match status" value="1"/>
</dbReference>
<evidence type="ECO:0000313" key="4">
    <source>
        <dbReference type="Proteomes" id="UP000215828"/>
    </source>
</evidence>
<reference evidence="3 4" key="1">
    <citation type="submission" date="2017-04" db="EMBL/GenBank/DDBJ databases">
        <authorList>
            <person name="Afonso C.L."/>
            <person name="Miller P.J."/>
            <person name="Scott M.A."/>
            <person name="Spackman E."/>
            <person name="Goraichik I."/>
            <person name="Dimitrov K.M."/>
            <person name="Suarez D.L."/>
            <person name="Swayne D.E."/>
        </authorList>
    </citation>
    <scope>NUCLEOTIDE SEQUENCE [LARGE SCALE GENOMIC DNA]</scope>
    <source>
        <strain evidence="3 4">609q</strain>
    </source>
</reference>
<dbReference type="Pfam" id="PF06908">
    <property type="entry name" value="YpsA"/>
    <property type="match status" value="1"/>
</dbReference>
<reference evidence="2 5" key="2">
    <citation type="submission" date="2017-05" db="EMBL/GenBank/DDBJ databases">
        <authorList>
            <person name="Lin X.B."/>
            <person name="Stothard P."/>
            <person name="Tasseva G."/>
            <person name="Walter J."/>
        </authorList>
    </citation>
    <scope>NUCLEOTIDE SEQUENCE [LARGE SCALE GENOMIC DNA]</scope>
    <source>
        <strain evidence="2 5">609u</strain>
    </source>
</reference>
<comment type="caution">
    <text evidence="3">The sequence shown here is derived from an EMBL/GenBank/DDBJ whole genome shotgun (WGS) entry which is preliminary data.</text>
</comment>
<reference evidence="4 5" key="3">
    <citation type="submission" date="2017-09" db="EMBL/GenBank/DDBJ databases">
        <title>Tripartite evolution among Lactobacillus johnsonii, Lactobacillus taiwanensis, Lactobacillus reuteri and their rodent host.</title>
        <authorList>
            <person name="Wang T."/>
            <person name="Knowles S."/>
            <person name="Cheng C."/>
        </authorList>
    </citation>
    <scope>NUCLEOTIDE SEQUENCE [LARGE SCALE GENOMIC DNA]</scope>
    <source>
        <strain evidence="3 4">609q</strain>
        <strain evidence="2 5">609u</strain>
    </source>
</reference>
<dbReference type="PANTHER" id="PTHR38440:SF1">
    <property type="entry name" value="UPF0398 PROTEIN SPR0331"/>
    <property type="match status" value="1"/>
</dbReference>
<dbReference type="PANTHER" id="PTHR38440">
    <property type="entry name" value="UPF0398 PROTEIN YPSA"/>
    <property type="match status" value="1"/>
</dbReference>
<dbReference type="NCBIfam" id="NF010181">
    <property type="entry name" value="PRK13660.1"/>
    <property type="match status" value="1"/>
</dbReference>
<dbReference type="EMBL" id="NGNV01000007">
    <property type="protein sequence ID" value="OYR88691.1"/>
    <property type="molecule type" value="Genomic_DNA"/>
</dbReference>
<dbReference type="GeneID" id="64333696"/>
<dbReference type="Gene3D" id="3.40.50.450">
    <property type="match status" value="1"/>
</dbReference>
<comment type="similarity">
    <text evidence="1">Belongs to the UPF0398 family.</text>
</comment>
<dbReference type="HAMAP" id="MF_01575">
    <property type="entry name" value="UPF0398"/>
    <property type="match status" value="1"/>
</dbReference>
<keyword evidence="5" id="KW-1185">Reference proteome</keyword>
<dbReference type="Proteomes" id="UP000215828">
    <property type="component" value="Unassembled WGS sequence"/>
</dbReference>
<dbReference type="InterPro" id="IPR010697">
    <property type="entry name" value="YspA"/>
</dbReference>
<dbReference type="RefSeq" id="WP_057719196.1">
    <property type="nucleotide sequence ID" value="NZ_CAJUTI010000003.1"/>
</dbReference>
<dbReference type="SUPFAM" id="SSF102405">
    <property type="entry name" value="MCP/YpsA-like"/>
    <property type="match status" value="1"/>
</dbReference>
<accession>A0A256LGV1</accession>
<organism evidence="3 4">
    <name type="scientific">Lactobacillus taiwanensis</name>
    <dbReference type="NCBI Taxonomy" id="508451"/>
    <lineage>
        <taxon>Bacteria</taxon>
        <taxon>Bacillati</taxon>
        <taxon>Bacillota</taxon>
        <taxon>Bacilli</taxon>
        <taxon>Lactobacillales</taxon>
        <taxon>Lactobacillaceae</taxon>
        <taxon>Lactobacillus</taxon>
    </lineage>
</organism>
<dbReference type="EMBL" id="NGNX01000009">
    <property type="protein sequence ID" value="OYR92580.1"/>
    <property type="molecule type" value="Genomic_DNA"/>
</dbReference>
<dbReference type="Proteomes" id="UP000216316">
    <property type="component" value="Unassembled WGS sequence"/>
</dbReference>
<evidence type="ECO:0000313" key="3">
    <source>
        <dbReference type="EMBL" id="OYR92580.1"/>
    </source>
</evidence>